<evidence type="ECO:0000313" key="4">
    <source>
        <dbReference type="Proteomes" id="UP000254174"/>
    </source>
</evidence>
<evidence type="ECO:0000259" key="2">
    <source>
        <dbReference type="Pfam" id="PF01370"/>
    </source>
</evidence>
<dbReference type="Gene3D" id="3.40.50.720">
    <property type="entry name" value="NAD(P)-binding Rossmann-like Domain"/>
    <property type="match status" value="1"/>
</dbReference>
<sequence length="96" mass="10447">MKIVITGGTGLIGRHLIPHLLDLGHQITVVTRNQQKASSVLGPRVTLWQGLADQSNLNGVDAVINLAGEPIADKRWTHEQKRASLPKPLEYHAKTG</sequence>
<dbReference type="Pfam" id="PF01370">
    <property type="entry name" value="Epimerase"/>
    <property type="match status" value="1"/>
</dbReference>
<dbReference type="InterPro" id="IPR001509">
    <property type="entry name" value="Epimerase_deHydtase"/>
</dbReference>
<dbReference type="PANTHER" id="PTHR11092:SF0">
    <property type="entry name" value="EPIMERASE FAMILY PROTEIN SDR39U1"/>
    <property type="match status" value="1"/>
</dbReference>
<feature type="region of interest" description="Disordered" evidence="1">
    <location>
        <begin position="77"/>
        <end position="96"/>
    </location>
</feature>
<dbReference type="InterPro" id="IPR036291">
    <property type="entry name" value="NAD(P)-bd_dom_sf"/>
</dbReference>
<feature type="domain" description="NAD-dependent epimerase/dehydratase" evidence="2">
    <location>
        <begin position="3"/>
        <end position="81"/>
    </location>
</feature>
<dbReference type="Proteomes" id="UP000254174">
    <property type="component" value="Unassembled WGS sequence"/>
</dbReference>
<reference evidence="3 4" key="1">
    <citation type="submission" date="2018-06" db="EMBL/GenBank/DDBJ databases">
        <authorList>
            <consortium name="Pathogen Informatics"/>
            <person name="Doyle S."/>
        </authorList>
    </citation>
    <scope>NUCLEOTIDE SEQUENCE [LARGE SCALE GENOMIC DNA]</scope>
    <source>
        <strain evidence="3 4">NCTC7922</strain>
    </source>
</reference>
<name>A0A377D014_ECOLX</name>
<gene>
    <name evidence="3" type="primary">yfcH_3</name>
    <name evidence="3" type="ORF">NCTC7922_01214</name>
</gene>
<evidence type="ECO:0000313" key="3">
    <source>
        <dbReference type="EMBL" id="STM10471.1"/>
    </source>
</evidence>
<proteinExistence type="predicted"/>
<dbReference type="PANTHER" id="PTHR11092">
    <property type="entry name" value="SUGAR NUCLEOTIDE EPIMERASE RELATED"/>
    <property type="match status" value="1"/>
</dbReference>
<organism evidence="3 4">
    <name type="scientific">Escherichia coli</name>
    <dbReference type="NCBI Taxonomy" id="562"/>
    <lineage>
        <taxon>Bacteria</taxon>
        <taxon>Pseudomonadati</taxon>
        <taxon>Pseudomonadota</taxon>
        <taxon>Gammaproteobacteria</taxon>
        <taxon>Enterobacterales</taxon>
        <taxon>Enterobacteriaceae</taxon>
        <taxon>Escherichia</taxon>
    </lineage>
</organism>
<protein>
    <submittedName>
        <fullName evidence="3">NAD(P)-binding Rossmann-fold domain</fullName>
    </submittedName>
</protein>
<dbReference type="SUPFAM" id="SSF51735">
    <property type="entry name" value="NAD(P)-binding Rossmann-fold domains"/>
    <property type="match status" value="1"/>
</dbReference>
<dbReference type="AlphaFoldDB" id="A0A377D014"/>
<accession>A0A377D014</accession>
<dbReference type="EMBL" id="UGFC01000005">
    <property type="protein sequence ID" value="STM10471.1"/>
    <property type="molecule type" value="Genomic_DNA"/>
</dbReference>
<evidence type="ECO:0000256" key="1">
    <source>
        <dbReference type="SAM" id="MobiDB-lite"/>
    </source>
</evidence>